<dbReference type="Proteomes" id="UP000277108">
    <property type="component" value="Unassembled WGS sequence"/>
</dbReference>
<organism evidence="1 2">
    <name type="scientific">Abyssicoccus albus</name>
    <dbReference type="NCBI Taxonomy" id="1817405"/>
    <lineage>
        <taxon>Bacteria</taxon>
        <taxon>Bacillati</taxon>
        <taxon>Bacillota</taxon>
        <taxon>Bacilli</taxon>
        <taxon>Bacillales</taxon>
        <taxon>Abyssicoccaceae</taxon>
    </lineage>
</organism>
<comment type="caution">
    <text evidence="1">The sequence shown here is derived from an EMBL/GenBank/DDBJ whole genome shotgun (WGS) entry which is preliminary data.</text>
</comment>
<protein>
    <submittedName>
        <fullName evidence="1">Uncharacterized protein DUF5052</fullName>
    </submittedName>
</protein>
<dbReference type="EMBL" id="RKRK01000003">
    <property type="protein sequence ID" value="RPF56511.1"/>
    <property type="molecule type" value="Genomic_DNA"/>
</dbReference>
<dbReference type="InterPro" id="IPR032484">
    <property type="entry name" value="DUF5052"/>
</dbReference>
<dbReference type="RefSeq" id="WP_077139716.1">
    <property type="nucleotide sequence ID" value="NZ_CBCSGK010000005.1"/>
</dbReference>
<dbReference type="AlphaFoldDB" id="A0A1Q1FZW1"/>
<accession>A0A3N5CGE7</accession>
<reference evidence="1 2" key="1">
    <citation type="submission" date="2018-11" db="EMBL/GenBank/DDBJ databases">
        <title>Genomic Encyclopedia of Type Strains, Phase IV (KMG-IV): sequencing the most valuable type-strain genomes for metagenomic binning, comparative biology and taxonomic classification.</title>
        <authorList>
            <person name="Goeker M."/>
        </authorList>
    </citation>
    <scope>NUCLEOTIDE SEQUENCE [LARGE SCALE GENOMIC DNA]</scope>
    <source>
        <strain evidence="1 2">DSM 29158</strain>
    </source>
</reference>
<dbReference type="Pfam" id="PF16475">
    <property type="entry name" value="DUF5052"/>
    <property type="match status" value="1"/>
</dbReference>
<keyword evidence="2" id="KW-1185">Reference proteome</keyword>
<evidence type="ECO:0000313" key="2">
    <source>
        <dbReference type="Proteomes" id="UP000277108"/>
    </source>
</evidence>
<sequence length="101" mass="11249">MKKFKYFLVISTTAMLLSGCAALDDWGKDFESNTSGLERTVTIYSEDGEVIKQYKGKNVRTKNSSETGNQVILNIDGKRIQIINANVVIEEKGVEDVEVSK</sequence>
<proteinExistence type="predicted"/>
<accession>A0A1Q1FZW1</accession>
<evidence type="ECO:0000313" key="1">
    <source>
        <dbReference type="EMBL" id="RPF56511.1"/>
    </source>
</evidence>
<dbReference type="OrthoDB" id="598260at2"/>
<dbReference type="PROSITE" id="PS51257">
    <property type="entry name" value="PROKAR_LIPOPROTEIN"/>
    <property type="match status" value="1"/>
</dbReference>
<gene>
    <name evidence="1" type="ORF">EDD62_1149</name>
</gene>
<name>A0A1Q1FZW1_9BACL</name>
<dbReference type="STRING" id="1849491.BVH56_01055"/>